<evidence type="ECO:0000313" key="4">
    <source>
        <dbReference type="Proteomes" id="UP001152607"/>
    </source>
</evidence>
<evidence type="ECO:0000256" key="2">
    <source>
        <dbReference type="SAM" id="MobiDB-lite"/>
    </source>
</evidence>
<feature type="region of interest" description="Disordered" evidence="2">
    <location>
        <begin position="650"/>
        <end position="739"/>
    </location>
</feature>
<name>A0A9W4UMV2_9PLEO</name>
<protein>
    <recommendedName>
        <fullName evidence="5">Tcp11-domain-containing protein</fullName>
    </recommendedName>
</protein>
<dbReference type="Pfam" id="PF05794">
    <property type="entry name" value="Tcp11"/>
    <property type="match status" value="1"/>
</dbReference>
<feature type="compositionally biased region" description="Pro residues" evidence="2">
    <location>
        <begin position="685"/>
        <end position="698"/>
    </location>
</feature>
<dbReference type="PANTHER" id="PTHR12832">
    <property type="entry name" value="TESTIS-SPECIFIC PROTEIN PBS13 T-COMPLEX 11"/>
    <property type="match status" value="1"/>
</dbReference>
<evidence type="ECO:0000313" key="3">
    <source>
        <dbReference type="EMBL" id="CAI6338219.1"/>
    </source>
</evidence>
<dbReference type="OrthoDB" id="276323at2759"/>
<dbReference type="GO" id="GO:0010737">
    <property type="term" value="P:protein kinase A signaling"/>
    <property type="evidence" value="ECO:0007669"/>
    <property type="project" value="TreeGrafter"/>
</dbReference>
<accession>A0A9W4UMV2</accession>
<dbReference type="EMBL" id="CAOQHR010000008">
    <property type="protein sequence ID" value="CAI6338219.1"/>
    <property type="molecule type" value="Genomic_DNA"/>
</dbReference>
<reference evidence="3" key="1">
    <citation type="submission" date="2023-01" db="EMBL/GenBank/DDBJ databases">
        <authorList>
            <person name="Van Ghelder C."/>
            <person name="Rancurel C."/>
        </authorList>
    </citation>
    <scope>NUCLEOTIDE SEQUENCE</scope>
    <source>
        <strain evidence="3">CNCM I-4278</strain>
    </source>
</reference>
<dbReference type="InterPro" id="IPR008862">
    <property type="entry name" value="Tcp11"/>
</dbReference>
<feature type="compositionally biased region" description="Basic and acidic residues" evidence="2">
    <location>
        <begin position="726"/>
        <end position="739"/>
    </location>
</feature>
<dbReference type="PANTHER" id="PTHR12832:SF11">
    <property type="entry name" value="LD23868P"/>
    <property type="match status" value="1"/>
</dbReference>
<comment type="caution">
    <text evidence="3">The sequence shown here is derived from an EMBL/GenBank/DDBJ whole genome shotgun (WGS) entry which is preliminary data.</text>
</comment>
<evidence type="ECO:0008006" key="5">
    <source>
        <dbReference type="Google" id="ProtNLM"/>
    </source>
</evidence>
<sequence length="739" mass="82111">MKARHSLKKSCEGYPGGAAMDAQTPNAAGSSVPFRPAGAYCSLPTADDVETMPGVLDTTTAWHPAESTSYDGEQQPIDKSTGIEREEPSSAAWTSHTAERAIPEQLADLLMEIIPGMDGAKLGEAFLCAADLPPVTKQSLGELDIQNIITNIKLRHDVNFDKDLSFRPNLDGPKGQEKRRHSDNYWRALVAEMELYTLLFQRAPSIQNVGEAKWTALVQHAQRRIPKVFRTLHEVLESLVPDRDHARVTEHFDVGMLMQEIERGVCDLVKRVEWVAILLKEHCAPMRDGLVDKMVQTTKTGVAKNDTGHIVNGLKELLGILEAMKLDVANHQIRNLKTLLIEDTVNFEKHYHLDRLVRGRSKVNIDAAHEWWTLIDQDSRTHLSAAKDVSHHRLETFSRAVVDHLFAQDSRKDLPDTFYLDRDRLWVLKLEIDDLVHFEICFDMFGQCLREFAYNGPISNTARSELRNALSAIIGETTGHAPESWIFHSESLSLEIYRQAIILAGKPFVCDSSELGRASDHLQNIFRHYVTPYASKVQAAVLAQVMACASSYANASPIELFNNLVTPPLSTSPVLAPTSPASLLQPTTNTLSYFADRVVDLSYRISHIILIHWRIWGPIAYITDDSNSPTSQYPNDGVAAAMENSTLQRFPPIPHRQLRNKPLSISTTSSSTPSSPHPLHGISAPTPPPTLHTKPPPMSTEIEPDSSKRGNSDMAGSELGENSSETQHDSSEGKRTPDS</sequence>
<gene>
    <name evidence="3" type="ORF">PDIGIT_LOCUS11346</name>
</gene>
<organism evidence="3 4">
    <name type="scientific">Periconia digitata</name>
    <dbReference type="NCBI Taxonomy" id="1303443"/>
    <lineage>
        <taxon>Eukaryota</taxon>
        <taxon>Fungi</taxon>
        <taxon>Dikarya</taxon>
        <taxon>Ascomycota</taxon>
        <taxon>Pezizomycotina</taxon>
        <taxon>Dothideomycetes</taxon>
        <taxon>Pleosporomycetidae</taxon>
        <taxon>Pleosporales</taxon>
        <taxon>Massarineae</taxon>
        <taxon>Periconiaceae</taxon>
        <taxon>Periconia</taxon>
    </lineage>
</organism>
<feature type="compositionally biased region" description="Low complexity" evidence="2">
    <location>
        <begin position="662"/>
        <end position="674"/>
    </location>
</feature>
<comment type="similarity">
    <text evidence="1">Belongs to the TCP11 family.</text>
</comment>
<proteinExistence type="inferred from homology"/>
<evidence type="ECO:0000256" key="1">
    <source>
        <dbReference type="ARBA" id="ARBA00010954"/>
    </source>
</evidence>
<keyword evidence="4" id="KW-1185">Reference proteome</keyword>
<dbReference type="Proteomes" id="UP001152607">
    <property type="component" value="Unassembled WGS sequence"/>
</dbReference>
<dbReference type="AlphaFoldDB" id="A0A9W4UMV2"/>